<dbReference type="EMBL" id="KZ995287">
    <property type="protein sequence ID" value="RKO90979.1"/>
    <property type="molecule type" value="Genomic_DNA"/>
</dbReference>
<feature type="compositionally biased region" description="Basic residues" evidence="1">
    <location>
        <begin position="69"/>
        <end position="80"/>
    </location>
</feature>
<protein>
    <submittedName>
        <fullName evidence="2">Uncharacterized protein</fullName>
    </submittedName>
</protein>
<organism evidence="2 3">
    <name type="scientific">Blyttiomyces helicus</name>
    <dbReference type="NCBI Taxonomy" id="388810"/>
    <lineage>
        <taxon>Eukaryota</taxon>
        <taxon>Fungi</taxon>
        <taxon>Fungi incertae sedis</taxon>
        <taxon>Chytridiomycota</taxon>
        <taxon>Chytridiomycota incertae sedis</taxon>
        <taxon>Chytridiomycetes</taxon>
        <taxon>Chytridiomycetes incertae sedis</taxon>
        <taxon>Blyttiomyces</taxon>
    </lineage>
</organism>
<feature type="compositionally biased region" description="Acidic residues" evidence="1">
    <location>
        <begin position="50"/>
        <end position="64"/>
    </location>
</feature>
<dbReference type="PANTHER" id="PTHR38758:SF1">
    <property type="entry name" value="PROTEIN, PUTATIVE-RELATED"/>
    <property type="match status" value="1"/>
</dbReference>
<gene>
    <name evidence="2" type="ORF">BDK51DRAFT_47516</name>
</gene>
<keyword evidence="3" id="KW-1185">Reference proteome</keyword>
<sequence length="535" mass="57744">MAHVVATSDRKSVKGTPHKRKVAYPSDDDGKGSHKTVTKKKHVEAGLPLEDNDEGDEEWDDNMEEISKMKKSAKATPQKRRVGDPKNHNNSMSDFPVGTSPAEEPPSCWRRYRSVGISPGEEPWVTSAPLTPSRTLSARTASATSRWVVRAGSRITGANALTSSALSIDEVADGSTPSAADAAARSSIFALPSRGDAVAVADHGPSRVDAAAHSSIFALPFSGNAAAPSSIFASPSRGNAAAFAGHSPRADAVLPSSIFASSSSGNAVAVAESAPNPADAAPETSSLFSAPVVAPNVAFIDNEFGEPQGVKRAKELAPERNLVHLFPWIIEDAFPAGVSEELFSRYLTIMDNTYKKIEEAYMKAAKEAARKKAAEEVARKKAEEDAAQKKAEKDAARKKAEEDAARKKAEEDAARNKVEEDAASKKAEEEAARKKAEKDAARKKGEEEAARKKAEKDAARKKAEEEAARKKAERESVHKRAEEEVARKKAEKEAARKRAEEEAARKKAEEEEARKMAEEDERFEKFMESKMTKGL</sequence>
<dbReference type="Proteomes" id="UP000269721">
    <property type="component" value="Unassembled WGS sequence"/>
</dbReference>
<feature type="region of interest" description="Disordered" evidence="1">
    <location>
        <begin position="1"/>
        <end position="106"/>
    </location>
</feature>
<name>A0A4P9WE38_9FUNG</name>
<feature type="compositionally biased region" description="Basic residues" evidence="1">
    <location>
        <begin position="33"/>
        <end position="42"/>
    </location>
</feature>
<evidence type="ECO:0000256" key="1">
    <source>
        <dbReference type="SAM" id="MobiDB-lite"/>
    </source>
</evidence>
<evidence type="ECO:0000313" key="3">
    <source>
        <dbReference type="Proteomes" id="UP000269721"/>
    </source>
</evidence>
<evidence type="ECO:0000313" key="2">
    <source>
        <dbReference type="EMBL" id="RKO90979.1"/>
    </source>
</evidence>
<accession>A0A4P9WE38</accession>
<proteinExistence type="predicted"/>
<dbReference type="PANTHER" id="PTHR38758">
    <property type="entry name" value="PUTATIVE-RELATED"/>
    <property type="match status" value="1"/>
</dbReference>
<reference evidence="3" key="1">
    <citation type="journal article" date="2018" name="Nat. Microbiol.">
        <title>Leveraging single-cell genomics to expand the fungal tree of life.</title>
        <authorList>
            <person name="Ahrendt S.R."/>
            <person name="Quandt C.A."/>
            <person name="Ciobanu D."/>
            <person name="Clum A."/>
            <person name="Salamov A."/>
            <person name="Andreopoulos B."/>
            <person name="Cheng J.F."/>
            <person name="Woyke T."/>
            <person name="Pelin A."/>
            <person name="Henrissat B."/>
            <person name="Reynolds N.K."/>
            <person name="Benny G.L."/>
            <person name="Smith M.E."/>
            <person name="James T.Y."/>
            <person name="Grigoriev I.V."/>
        </authorList>
    </citation>
    <scope>NUCLEOTIDE SEQUENCE [LARGE SCALE GENOMIC DNA]</scope>
</reference>
<feature type="region of interest" description="Disordered" evidence="1">
    <location>
        <begin position="383"/>
        <end position="535"/>
    </location>
</feature>
<dbReference type="AlphaFoldDB" id="A0A4P9WE38"/>